<comment type="caution">
    <text evidence="1">The sequence shown here is derived from an EMBL/GenBank/DDBJ whole genome shotgun (WGS) entry which is preliminary data.</text>
</comment>
<dbReference type="Pfam" id="PF10711">
    <property type="entry name" value="DUF2513"/>
    <property type="match status" value="1"/>
</dbReference>
<dbReference type="OrthoDB" id="6960201at2"/>
<evidence type="ECO:0000313" key="2">
    <source>
        <dbReference type="Proteomes" id="UP000292781"/>
    </source>
</evidence>
<sequence>MQRDMDLIRELLLKLEALPLPSGANMYLQPEDEEVAVPEHSADQIAYHLDLIQNAGFLEQSRSNPARGIMFCGLSWAGHDFLDSVRNPETWAKTKKGALAAGGWTADILKDLAKGFIKKQIEEYTGVKL</sequence>
<reference evidence="1 2" key="1">
    <citation type="submission" date="2019-02" db="EMBL/GenBank/DDBJ databases">
        <title>Siculibacillus lacustris gen. nov., sp. nov., a new rosette-forming bacterium isolated from a freshwater crater lake (Lake St. Ana, Romania).</title>
        <authorList>
            <person name="Felfoldi T."/>
            <person name="Marton Z."/>
            <person name="Szabo A."/>
            <person name="Mentes A."/>
            <person name="Boka K."/>
            <person name="Marialigeti K."/>
            <person name="Mathe I."/>
            <person name="Koncz M."/>
            <person name="Schumann P."/>
            <person name="Toth E."/>
        </authorList>
    </citation>
    <scope>NUCLEOTIDE SEQUENCE [LARGE SCALE GENOMIC DNA]</scope>
    <source>
        <strain evidence="1 2">SA-279</strain>
    </source>
</reference>
<proteinExistence type="predicted"/>
<dbReference type="RefSeq" id="WP_131311674.1">
    <property type="nucleotide sequence ID" value="NZ_SJFN01000052.1"/>
</dbReference>
<accession>A0A4Q9VDR1</accession>
<dbReference type="Proteomes" id="UP000292781">
    <property type="component" value="Unassembled WGS sequence"/>
</dbReference>
<evidence type="ECO:0000313" key="1">
    <source>
        <dbReference type="EMBL" id="TBW32844.1"/>
    </source>
</evidence>
<dbReference type="AlphaFoldDB" id="A0A4Q9VDR1"/>
<dbReference type="EMBL" id="SJFN01000052">
    <property type="protein sequence ID" value="TBW32844.1"/>
    <property type="molecule type" value="Genomic_DNA"/>
</dbReference>
<gene>
    <name evidence="1" type="ORF">EYW49_21445</name>
</gene>
<protein>
    <submittedName>
        <fullName evidence="1">DUF2513 domain-containing protein</fullName>
    </submittedName>
</protein>
<name>A0A4Q9VDR1_9HYPH</name>
<dbReference type="InterPro" id="IPR019650">
    <property type="entry name" value="DUF2513"/>
</dbReference>
<keyword evidence="2" id="KW-1185">Reference proteome</keyword>
<organism evidence="1 2">
    <name type="scientific">Siculibacillus lacustris</name>
    <dbReference type="NCBI Taxonomy" id="1549641"/>
    <lineage>
        <taxon>Bacteria</taxon>
        <taxon>Pseudomonadati</taxon>
        <taxon>Pseudomonadota</taxon>
        <taxon>Alphaproteobacteria</taxon>
        <taxon>Hyphomicrobiales</taxon>
        <taxon>Ancalomicrobiaceae</taxon>
        <taxon>Siculibacillus</taxon>
    </lineage>
</organism>